<organism evidence="2">
    <name type="scientific">Singulisphaera sp. Ch08</name>
    <dbReference type="NCBI Taxonomy" id="3120278"/>
    <lineage>
        <taxon>Bacteria</taxon>
        <taxon>Pseudomonadati</taxon>
        <taxon>Planctomycetota</taxon>
        <taxon>Planctomycetia</taxon>
        <taxon>Isosphaerales</taxon>
        <taxon>Isosphaeraceae</taxon>
        <taxon>Singulisphaera</taxon>
    </lineage>
</organism>
<protein>
    <submittedName>
        <fullName evidence="2">Uncharacterized protein</fullName>
    </submittedName>
</protein>
<proteinExistence type="predicted"/>
<feature type="region of interest" description="Disordered" evidence="1">
    <location>
        <begin position="1"/>
        <end position="26"/>
    </location>
</feature>
<name>A0AAU7CRE6_9BACT</name>
<evidence type="ECO:0000256" key="1">
    <source>
        <dbReference type="SAM" id="MobiDB-lite"/>
    </source>
</evidence>
<evidence type="ECO:0000313" key="2">
    <source>
        <dbReference type="EMBL" id="XBH08182.1"/>
    </source>
</evidence>
<gene>
    <name evidence="2" type="ORF">V5E97_19720</name>
</gene>
<accession>A0AAU7CRE6</accession>
<reference evidence="2" key="1">
    <citation type="submission" date="2024-05" db="EMBL/GenBank/DDBJ databases">
        <title>Planctomycetes of the genus Singulisphaera possess chitinolytic capabilities.</title>
        <authorList>
            <person name="Ivanova A."/>
        </authorList>
    </citation>
    <scope>NUCLEOTIDE SEQUENCE</scope>
    <source>
        <strain evidence="2">Ch08T</strain>
    </source>
</reference>
<dbReference type="EMBL" id="CP155447">
    <property type="protein sequence ID" value="XBH08182.1"/>
    <property type="molecule type" value="Genomic_DNA"/>
</dbReference>
<dbReference type="AlphaFoldDB" id="A0AAU7CRE6"/>
<dbReference type="RefSeq" id="WP_406701018.1">
    <property type="nucleotide sequence ID" value="NZ_CP155447.1"/>
</dbReference>
<sequence length="79" mass="8896">MKLVRIQDTPRDNDKSSSVCPESPPRLESLQVTAGPMLCRLHIWSELEWETLADRDRPIEFVHVPGLGWVGALPIGCMN</sequence>